<feature type="non-terminal residue" evidence="2">
    <location>
        <position position="63"/>
    </location>
</feature>
<feature type="region of interest" description="Disordered" evidence="1">
    <location>
        <begin position="23"/>
        <end position="63"/>
    </location>
</feature>
<sequence length="63" mass="7325">MSLFKLTFDFVKFSRLSRLHIHSSRMESRGTSSGVTTERSYYDEMEEGADGQQLEQSMLQTEQ</sequence>
<reference evidence="2" key="1">
    <citation type="submission" date="2021-06" db="EMBL/GenBank/DDBJ databases">
        <authorList>
            <person name="Kallberg Y."/>
            <person name="Tangrot J."/>
            <person name="Rosling A."/>
        </authorList>
    </citation>
    <scope>NUCLEOTIDE SEQUENCE</scope>
    <source>
        <strain evidence="2">87-6 pot B 2015</strain>
    </source>
</reference>
<evidence type="ECO:0000313" key="3">
    <source>
        <dbReference type="Proteomes" id="UP000789375"/>
    </source>
</evidence>
<feature type="compositionally biased region" description="Polar residues" evidence="1">
    <location>
        <begin position="53"/>
        <end position="63"/>
    </location>
</feature>
<name>A0A9N9B8Z4_FUNMO</name>
<evidence type="ECO:0000313" key="2">
    <source>
        <dbReference type="EMBL" id="CAG8559742.1"/>
    </source>
</evidence>
<comment type="caution">
    <text evidence="2">The sequence shown here is derived from an EMBL/GenBank/DDBJ whole genome shotgun (WGS) entry which is preliminary data.</text>
</comment>
<dbReference type="AlphaFoldDB" id="A0A9N9B8Z4"/>
<organism evidence="2 3">
    <name type="scientific">Funneliformis mosseae</name>
    <name type="common">Endomycorrhizal fungus</name>
    <name type="synonym">Glomus mosseae</name>
    <dbReference type="NCBI Taxonomy" id="27381"/>
    <lineage>
        <taxon>Eukaryota</taxon>
        <taxon>Fungi</taxon>
        <taxon>Fungi incertae sedis</taxon>
        <taxon>Mucoromycota</taxon>
        <taxon>Glomeromycotina</taxon>
        <taxon>Glomeromycetes</taxon>
        <taxon>Glomerales</taxon>
        <taxon>Glomeraceae</taxon>
        <taxon>Funneliformis</taxon>
    </lineage>
</organism>
<dbReference type="EMBL" id="CAJVPP010001510">
    <property type="protein sequence ID" value="CAG8559742.1"/>
    <property type="molecule type" value="Genomic_DNA"/>
</dbReference>
<gene>
    <name evidence="2" type="ORF">FMOSSE_LOCUS6897</name>
</gene>
<protein>
    <submittedName>
        <fullName evidence="2">16393_t:CDS:1</fullName>
    </submittedName>
</protein>
<keyword evidence="3" id="KW-1185">Reference proteome</keyword>
<dbReference type="Proteomes" id="UP000789375">
    <property type="component" value="Unassembled WGS sequence"/>
</dbReference>
<accession>A0A9N9B8Z4</accession>
<evidence type="ECO:0000256" key="1">
    <source>
        <dbReference type="SAM" id="MobiDB-lite"/>
    </source>
</evidence>
<feature type="compositionally biased region" description="Polar residues" evidence="1">
    <location>
        <begin position="29"/>
        <end position="39"/>
    </location>
</feature>
<proteinExistence type="predicted"/>